<reference evidence="2" key="1">
    <citation type="submission" date="2016-04" db="EMBL/GenBank/DDBJ databases">
        <authorList>
            <person name="Evans L.H."/>
            <person name="Alamgir A."/>
            <person name="Owens N."/>
            <person name="Weber N.D."/>
            <person name="Virtaneva K."/>
            <person name="Barbian K."/>
            <person name="Babar A."/>
            <person name="Rosenke K."/>
        </authorList>
    </citation>
    <scope>NUCLEOTIDE SEQUENCE</scope>
    <source>
        <strain evidence="2">86-2</strain>
    </source>
</reference>
<feature type="signal peptide" evidence="1">
    <location>
        <begin position="1"/>
        <end position="19"/>
    </location>
</feature>
<dbReference type="Pfam" id="PF22252">
    <property type="entry name" value="PNGase_F-II_N"/>
    <property type="match status" value="1"/>
</dbReference>
<dbReference type="RefSeq" id="WP_296948150.1">
    <property type="nucleotide sequence ID" value="NZ_LT599021.1"/>
</dbReference>
<proteinExistence type="predicted"/>
<dbReference type="AlphaFoldDB" id="A0A212JBT0"/>
<dbReference type="NCBIfam" id="TIGR01200">
    <property type="entry name" value="GLPGLI"/>
    <property type="match status" value="1"/>
</dbReference>
<dbReference type="InterPro" id="IPR005901">
    <property type="entry name" value="GLPGLI"/>
</dbReference>
<evidence type="ECO:0000313" key="2">
    <source>
        <dbReference type="EMBL" id="SBV96878.1"/>
    </source>
</evidence>
<accession>A0A212JBT0</accession>
<sequence length="299" mass="33701">MKKIFVLLILLSACMQAFSQNISANNVKVVKLDKGNVSSENLDEAGIRCYYKFVQPVTISQKTEQKIDTLTLDIGAKVSHYYDATRARRDSIFGDFMNNKLNPATIQSISVVKNGDMSSFDSNVGTTFESEEKGETAHLYKKKQVGEIIIIDRSEDAPNKYKCIDKVSFQWDIKTDTLTILGYLCQKATTTFRGRTYDAWFTSDIPVNDGPWKFYGLPGLILKVNDTENIFSFEIIGLEHLTPTVEILLAKEDYINASLKDLDKLKKKRSGGMAVNVNGGNVIMVRKKNNNEYISLEKE</sequence>
<dbReference type="EMBL" id="FLUL01000001">
    <property type="protein sequence ID" value="SBV96878.1"/>
    <property type="molecule type" value="Genomic_DNA"/>
</dbReference>
<name>A0A212JBT0_9BACT</name>
<protein>
    <recommendedName>
        <fullName evidence="3">GLPGLI family protein</fullName>
    </recommendedName>
</protein>
<evidence type="ECO:0000256" key="1">
    <source>
        <dbReference type="SAM" id="SignalP"/>
    </source>
</evidence>
<feature type="chain" id="PRO_5012826645" description="GLPGLI family protein" evidence="1">
    <location>
        <begin position="20"/>
        <end position="299"/>
    </location>
</feature>
<keyword evidence="1" id="KW-0732">Signal</keyword>
<gene>
    <name evidence="2" type="ORF">KL86DYS2_11173</name>
</gene>
<organism evidence="2">
    <name type="scientific">uncultured Dysgonomonas sp</name>
    <dbReference type="NCBI Taxonomy" id="206096"/>
    <lineage>
        <taxon>Bacteria</taxon>
        <taxon>Pseudomonadati</taxon>
        <taxon>Bacteroidota</taxon>
        <taxon>Bacteroidia</taxon>
        <taxon>Bacteroidales</taxon>
        <taxon>Dysgonomonadaceae</taxon>
        <taxon>Dysgonomonas</taxon>
        <taxon>environmental samples</taxon>
    </lineage>
</organism>
<evidence type="ECO:0008006" key="3">
    <source>
        <dbReference type="Google" id="ProtNLM"/>
    </source>
</evidence>